<accession>A0A1L9U2K9</accession>
<dbReference type="SUPFAM" id="SSF53448">
    <property type="entry name" value="Nucleotide-diphospho-sugar transferases"/>
    <property type="match status" value="1"/>
</dbReference>
<reference evidence="8" key="1">
    <citation type="journal article" date="2017" name="Genome Biol.">
        <title>Comparative genomics reveals high biological diversity and specific adaptations in the industrially and medically important fungal genus Aspergillus.</title>
        <authorList>
            <person name="de Vries R.P."/>
            <person name="Riley R."/>
            <person name="Wiebenga A."/>
            <person name="Aguilar-Osorio G."/>
            <person name="Amillis S."/>
            <person name="Uchima C.A."/>
            <person name="Anderluh G."/>
            <person name="Asadollahi M."/>
            <person name="Askin M."/>
            <person name="Barry K."/>
            <person name="Battaglia E."/>
            <person name="Bayram O."/>
            <person name="Benocci T."/>
            <person name="Braus-Stromeyer S.A."/>
            <person name="Caldana C."/>
            <person name="Canovas D."/>
            <person name="Cerqueira G.C."/>
            <person name="Chen F."/>
            <person name="Chen W."/>
            <person name="Choi C."/>
            <person name="Clum A."/>
            <person name="Dos Santos R.A."/>
            <person name="Damasio A.R."/>
            <person name="Diallinas G."/>
            <person name="Emri T."/>
            <person name="Fekete E."/>
            <person name="Flipphi M."/>
            <person name="Freyberg S."/>
            <person name="Gallo A."/>
            <person name="Gournas C."/>
            <person name="Habgood R."/>
            <person name="Hainaut M."/>
            <person name="Harispe M.L."/>
            <person name="Henrissat B."/>
            <person name="Hilden K.S."/>
            <person name="Hope R."/>
            <person name="Hossain A."/>
            <person name="Karabika E."/>
            <person name="Karaffa L."/>
            <person name="Karanyi Z."/>
            <person name="Krasevec N."/>
            <person name="Kuo A."/>
            <person name="Kusch H."/>
            <person name="LaButti K."/>
            <person name="Lagendijk E.L."/>
            <person name="Lapidus A."/>
            <person name="Levasseur A."/>
            <person name="Lindquist E."/>
            <person name="Lipzen A."/>
            <person name="Logrieco A.F."/>
            <person name="MacCabe A."/>
            <person name="Maekelae M.R."/>
            <person name="Malavazi I."/>
            <person name="Melin P."/>
            <person name="Meyer V."/>
            <person name="Mielnichuk N."/>
            <person name="Miskei M."/>
            <person name="Molnar A.P."/>
            <person name="Mule G."/>
            <person name="Ngan C.Y."/>
            <person name="Orejas M."/>
            <person name="Orosz E."/>
            <person name="Ouedraogo J.P."/>
            <person name="Overkamp K.M."/>
            <person name="Park H.-S."/>
            <person name="Perrone G."/>
            <person name="Piumi F."/>
            <person name="Punt P.J."/>
            <person name="Ram A.F."/>
            <person name="Ramon A."/>
            <person name="Rauscher S."/>
            <person name="Record E."/>
            <person name="Riano-Pachon D.M."/>
            <person name="Robert V."/>
            <person name="Roehrig J."/>
            <person name="Ruller R."/>
            <person name="Salamov A."/>
            <person name="Salih N.S."/>
            <person name="Samson R.A."/>
            <person name="Sandor E."/>
            <person name="Sanguinetti M."/>
            <person name="Schuetze T."/>
            <person name="Sepcic K."/>
            <person name="Shelest E."/>
            <person name="Sherlock G."/>
            <person name="Sophianopoulou V."/>
            <person name="Squina F.M."/>
            <person name="Sun H."/>
            <person name="Susca A."/>
            <person name="Todd R.B."/>
            <person name="Tsang A."/>
            <person name="Unkles S.E."/>
            <person name="van de Wiele N."/>
            <person name="van Rossen-Uffink D."/>
            <person name="Oliveira J.V."/>
            <person name="Vesth T.C."/>
            <person name="Visser J."/>
            <person name="Yu J.-H."/>
            <person name="Zhou M."/>
            <person name="Andersen M.R."/>
            <person name="Archer D.B."/>
            <person name="Baker S.E."/>
            <person name="Benoit I."/>
            <person name="Brakhage A.A."/>
            <person name="Braus G.H."/>
            <person name="Fischer R."/>
            <person name="Frisvad J.C."/>
            <person name="Goldman G.H."/>
            <person name="Houbraken J."/>
            <person name="Oakley B."/>
            <person name="Pocsi I."/>
            <person name="Scazzocchio C."/>
            <person name="Seiboth B."/>
            <person name="vanKuyk P.A."/>
            <person name="Wortman J."/>
            <person name="Dyer P.S."/>
            <person name="Grigoriev I.V."/>
        </authorList>
    </citation>
    <scope>NUCLEOTIDE SEQUENCE [LARGE SCALE GENOMIC DNA]</scope>
    <source>
        <strain evidence="8">CBS 101740 / IMI 381727 / IBT 21946</strain>
    </source>
</reference>
<evidence type="ECO:0000313" key="7">
    <source>
        <dbReference type="EMBL" id="OJJ65895.1"/>
    </source>
</evidence>
<keyword evidence="6" id="KW-0812">Transmembrane</keyword>
<feature type="transmembrane region" description="Helical" evidence="6">
    <location>
        <begin position="522"/>
        <end position="544"/>
    </location>
</feature>
<dbReference type="EMBL" id="KV878704">
    <property type="protein sequence ID" value="OJJ65895.1"/>
    <property type="molecule type" value="Genomic_DNA"/>
</dbReference>
<keyword evidence="8" id="KW-1185">Reference proteome</keyword>
<evidence type="ECO:0000256" key="5">
    <source>
        <dbReference type="ARBA" id="ARBA00023136"/>
    </source>
</evidence>
<dbReference type="GO" id="GO:0030213">
    <property type="term" value="P:hyaluronan biosynthetic process"/>
    <property type="evidence" value="ECO:0007669"/>
    <property type="project" value="TreeGrafter"/>
</dbReference>
<name>A0A1L9U2K9_ASPBC</name>
<dbReference type="AlphaFoldDB" id="A0A1L9U2K9"/>
<dbReference type="GO" id="GO:0050501">
    <property type="term" value="F:hyaluronan synthase activity"/>
    <property type="evidence" value="ECO:0007669"/>
    <property type="project" value="TreeGrafter"/>
</dbReference>
<sequence>MYYIPKPLKPHSGISSSQRLVSLAGQTFNFLGCIVAGVIYFYSLMYLEQPLTFDMIANIILAEYCRWRNNQRRRDAALQEENGSLGLAEKGKSSEQRLDCVAAVVGYREEPTLWKRALESYSQAQNCRFLLACIDGDAEEDREMVEVFQDVYPETSALMHLDIPLAEIAMQMDRARSSKTTDAEIIAQCCSVARGALEKNEIALVGEKAISRLCVSQPHMHKKGVMFTSFIISLVLSDILDIEFLWTSDSDSIVMPDTLTRTMATCAADAGIGGASTALTIHNKDETVITQLGNAVYLNELYLARSFTGAAAANDCQSGPSAAFRFSAVSGELLAWYKQSVLGHWMVVNEDRHLTTRLLLKGWRVVFASDVMTATESPTTFRRWLLQQVRWSRAVHVESFHRPDVYLMQSPILFFAALRRQFAAFIVPLTVVLYLCSGMLVIRAFSFQDYACRLTLTITYLVLRNPYRPTMTEWMWSLPANLFYHVPLPAIQVWSFLTVLHDSWGTTMRANKEVGKQSKLRLKLWEVGFFVFWMAILGGASGRYVATSLMPGSVDVVAFVLGGVVSVLIVCGWWMVVAK</sequence>
<dbReference type="PANTHER" id="PTHR22913:SF12">
    <property type="entry name" value="MANNURONAN SYNTHASE"/>
    <property type="match status" value="1"/>
</dbReference>
<evidence type="ECO:0000256" key="6">
    <source>
        <dbReference type="SAM" id="Phobius"/>
    </source>
</evidence>
<dbReference type="GO" id="GO:0005886">
    <property type="term" value="C:plasma membrane"/>
    <property type="evidence" value="ECO:0007669"/>
    <property type="project" value="UniProtKB-SubCell"/>
</dbReference>
<keyword evidence="5 6" id="KW-0472">Membrane</keyword>
<evidence type="ECO:0000313" key="8">
    <source>
        <dbReference type="Proteomes" id="UP000184499"/>
    </source>
</evidence>
<dbReference type="OrthoDB" id="9876900at2759"/>
<proteinExistence type="predicted"/>
<feature type="transmembrane region" description="Helical" evidence="6">
    <location>
        <begin position="556"/>
        <end position="577"/>
    </location>
</feature>
<evidence type="ECO:0000256" key="3">
    <source>
        <dbReference type="ARBA" id="ARBA00022676"/>
    </source>
</evidence>
<dbReference type="OMA" id="KSATYVW"/>
<dbReference type="VEuPathDB" id="FungiDB:ASPBRDRAFT_139217"/>
<dbReference type="GeneID" id="93571559"/>
<keyword evidence="6" id="KW-1133">Transmembrane helix</keyword>
<evidence type="ECO:0008006" key="9">
    <source>
        <dbReference type="Google" id="ProtNLM"/>
    </source>
</evidence>
<dbReference type="GO" id="GO:0085029">
    <property type="term" value="P:extracellular matrix assembly"/>
    <property type="evidence" value="ECO:0007669"/>
    <property type="project" value="TreeGrafter"/>
</dbReference>
<dbReference type="RefSeq" id="XP_067473146.1">
    <property type="nucleotide sequence ID" value="XM_067619071.1"/>
</dbReference>
<dbReference type="Gene3D" id="3.90.550.10">
    <property type="entry name" value="Spore Coat Polysaccharide Biosynthesis Protein SpsA, Chain A"/>
    <property type="match status" value="1"/>
</dbReference>
<evidence type="ECO:0000256" key="4">
    <source>
        <dbReference type="ARBA" id="ARBA00022679"/>
    </source>
</evidence>
<evidence type="ECO:0000256" key="1">
    <source>
        <dbReference type="ARBA" id="ARBA00004236"/>
    </source>
</evidence>
<gene>
    <name evidence="7" type="ORF">ASPBRDRAFT_139217</name>
</gene>
<feature type="transmembrane region" description="Helical" evidence="6">
    <location>
        <begin position="422"/>
        <end position="445"/>
    </location>
</feature>
<protein>
    <recommendedName>
        <fullName evidence="9">Glycosyltransferase 2-like domain-containing protein</fullName>
    </recommendedName>
</protein>
<dbReference type="Pfam" id="PF13641">
    <property type="entry name" value="Glyco_tranf_2_3"/>
    <property type="match status" value="1"/>
</dbReference>
<organism evidence="7 8">
    <name type="scientific">Aspergillus brasiliensis (strain CBS 101740 / IMI 381727 / IBT 21946)</name>
    <dbReference type="NCBI Taxonomy" id="767769"/>
    <lineage>
        <taxon>Eukaryota</taxon>
        <taxon>Fungi</taxon>
        <taxon>Dikarya</taxon>
        <taxon>Ascomycota</taxon>
        <taxon>Pezizomycotina</taxon>
        <taxon>Eurotiomycetes</taxon>
        <taxon>Eurotiomycetidae</taxon>
        <taxon>Eurotiales</taxon>
        <taxon>Aspergillaceae</taxon>
        <taxon>Aspergillus</taxon>
        <taxon>Aspergillus subgen. Circumdati</taxon>
    </lineage>
</organism>
<dbReference type="Proteomes" id="UP000184499">
    <property type="component" value="Unassembled WGS sequence"/>
</dbReference>
<keyword evidence="3" id="KW-0328">Glycosyltransferase</keyword>
<dbReference type="PANTHER" id="PTHR22913">
    <property type="entry name" value="HYALURONAN SYNTHASE"/>
    <property type="match status" value="1"/>
</dbReference>
<dbReference type="InterPro" id="IPR029044">
    <property type="entry name" value="Nucleotide-diphossugar_trans"/>
</dbReference>
<evidence type="ECO:0000256" key="2">
    <source>
        <dbReference type="ARBA" id="ARBA00022475"/>
    </source>
</evidence>
<feature type="transmembrane region" description="Helical" evidence="6">
    <location>
        <begin position="20"/>
        <end position="43"/>
    </location>
</feature>
<dbReference type="STRING" id="767769.A0A1L9U2K9"/>
<comment type="subcellular location">
    <subcellularLocation>
        <location evidence="1">Cell membrane</location>
    </subcellularLocation>
</comment>
<keyword evidence="4" id="KW-0808">Transferase</keyword>
<keyword evidence="2" id="KW-1003">Cell membrane</keyword>